<keyword evidence="11" id="KW-0547">Nucleotide-binding</keyword>
<keyword evidence="13" id="KW-0378">Hydrolase</keyword>
<evidence type="ECO:0000256" key="17">
    <source>
        <dbReference type="ARBA" id="ARBA00030754"/>
    </source>
</evidence>
<dbReference type="GO" id="GO:0016787">
    <property type="term" value="F:hydrolase activity"/>
    <property type="evidence" value="ECO:0007669"/>
    <property type="project" value="UniProtKB-KW"/>
</dbReference>
<evidence type="ECO:0000256" key="2">
    <source>
        <dbReference type="ARBA" id="ARBA00004147"/>
    </source>
</evidence>
<keyword evidence="15" id="KW-0238">DNA-binding</keyword>
<feature type="domain" description="CRESS-DNA virus Rep endonuclease" evidence="20">
    <location>
        <begin position="59"/>
        <end position="156"/>
    </location>
</feature>
<keyword evidence="6" id="KW-0808">Transferase</keyword>
<evidence type="ECO:0000256" key="15">
    <source>
        <dbReference type="ARBA" id="ARBA00023125"/>
    </source>
</evidence>
<keyword evidence="5" id="KW-1048">Host nucleus</keyword>
<reference evidence="21" key="1">
    <citation type="submission" date="2020-01" db="EMBL/GenBank/DDBJ databases">
        <title>Viral genomes from wild and zoo birds in China.</title>
        <authorList>
            <person name="Yao Y."/>
            <person name="Shan T."/>
            <person name="Yang S."/>
            <person name="Zhang W."/>
        </authorList>
    </citation>
    <scope>NUCLEOTIDE SEQUENCE</scope>
    <source>
        <strain evidence="21">Xftoti59cir1</strain>
    </source>
</reference>
<evidence type="ECO:0000256" key="14">
    <source>
        <dbReference type="ARBA" id="ARBA00023124"/>
    </source>
</evidence>
<name>A0A6M9Z6X0_9VIRU</name>
<dbReference type="Gene3D" id="3.40.1310.20">
    <property type="match status" value="1"/>
</dbReference>
<dbReference type="PROSITE" id="PS52020">
    <property type="entry name" value="CRESS_DNA_REP"/>
    <property type="match status" value="1"/>
</dbReference>
<organism evidence="21">
    <name type="scientific">Cressdnaviricota sp</name>
    <dbReference type="NCBI Taxonomy" id="2748378"/>
    <lineage>
        <taxon>Viruses</taxon>
        <taxon>Monodnaviria</taxon>
        <taxon>Shotokuvirae</taxon>
        <taxon>Cressdnaviricota</taxon>
    </lineage>
</organism>
<evidence type="ECO:0000256" key="13">
    <source>
        <dbReference type="ARBA" id="ARBA00022801"/>
    </source>
</evidence>
<keyword evidence="10" id="KW-0479">Metal-binding</keyword>
<evidence type="ECO:0000256" key="18">
    <source>
        <dbReference type="ARBA" id="ARBA00032243"/>
    </source>
</evidence>
<evidence type="ECO:0000256" key="6">
    <source>
        <dbReference type="ARBA" id="ARBA00022679"/>
    </source>
</evidence>
<accession>A0A6M9Z6X0</accession>
<keyword evidence="14" id="KW-0190">Covalent protein-DNA linkage</keyword>
<keyword evidence="12" id="KW-0255">Endonuclease</keyword>
<evidence type="ECO:0000256" key="16">
    <source>
        <dbReference type="ARBA" id="ARBA00023268"/>
    </source>
</evidence>
<comment type="subcellular location">
    <subcellularLocation>
        <location evidence="2">Host nucleus</location>
    </subcellularLocation>
</comment>
<evidence type="ECO:0000256" key="11">
    <source>
        <dbReference type="ARBA" id="ARBA00022741"/>
    </source>
</evidence>
<dbReference type="GO" id="GO:0003724">
    <property type="term" value="F:RNA helicase activity"/>
    <property type="evidence" value="ECO:0007669"/>
    <property type="project" value="InterPro"/>
</dbReference>
<comment type="similarity">
    <text evidence="3">Belongs to the nanoviruses/circoviruses replication-associated protein family.</text>
</comment>
<evidence type="ECO:0000256" key="1">
    <source>
        <dbReference type="ARBA" id="ARBA00001936"/>
    </source>
</evidence>
<evidence type="ECO:0000256" key="19">
    <source>
        <dbReference type="ARBA" id="ARBA00049360"/>
    </source>
</evidence>
<dbReference type="SUPFAM" id="SSF52540">
    <property type="entry name" value="P-loop containing nucleoside triphosphate hydrolases"/>
    <property type="match status" value="1"/>
</dbReference>
<keyword evidence="16" id="KW-0511">Multifunctional enzyme</keyword>
<dbReference type="GO" id="GO:0000166">
    <property type="term" value="F:nucleotide binding"/>
    <property type="evidence" value="ECO:0007669"/>
    <property type="project" value="UniProtKB-KW"/>
</dbReference>
<comment type="catalytic activity">
    <reaction evidence="19">
        <text>ATP + H2O = ADP + phosphate + H(+)</text>
        <dbReference type="Rhea" id="RHEA:13065"/>
        <dbReference type="ChEBI" id="CHEBI:15377"/>
        <dbReference type="ChEBI" id="CHEBI:15378"/>
        <dbReference type="ChEBI" id="CHEBI:30616"/>
        <dbReference type="ChEBI" id="CHEBI:43474"/>
        <dbReference type="ChEBI" id="CHEBI:456216"/>
    </reaction>
</comment>
<evidence type="ECO:0000256" key="4">
    <source>
        <dbReference type="ARBA" id="ARBA00014531"/>
    </source>
</evidence>
<comment type="cofactor">
    <cofactor evidence="1">
        <name>Mn(2+)</name>
        <dbReference type="ChEBI" id="CHEBI:29035"/>
    </cofactor>
</comment>
<protein>
    <recommendedName>
        <fullName evidence="4">Replication-associated protein</fullName>
    </recommendedName>
    <alternativeName>
        <fullName evidence="17">ATP-dependent helicase Rep</fullName>
    </alternativeName>
    <alternativeName>
        <fullName evidence="18">RepP</fullName>
    </alternativeName>
</protein>
<keyword evidence="8" id="KW-0235">DNA replication</keyword>
<dbReference type="GO" id="GO:0006260">
    <property type="term" value="P:DNA replication"/>
    <property type="evidence" value="ECO:0007669"/>
    <property type="project" value="UniProtKB-KW"/>
</dbReference>
<evidence type="ECO:0000313" key="21">
    <source>
        <dbReference type="EMBL" id="QKN88853.1"/>
    </source>
</evidence>
<evidence type="ECO:0000256" key="10">
    <source>
        <dbReference type="ARBA" id="ARBA00022723"/>
    </source>
</evidence>
<evidence type="ECO:0000256" key="5">
    <source>
        <dbReference type="ARBA" id="ARBA00022562"/>
    </source>
</evidence>
<evidence type="ECO:0000256" key="12">
    <source>
        <dbReference type="ARBA" id="ARBA00022759"/>
    </source>
</evidence>
<sequence>MACGHIELVPAPEPRPCTIDPELDSAAPADHKDMGLPCDLSKADLDADTLKAVVKQRKDMRARAWAFTLNNYTPVDIQRVVDTCRSAVYGIAGFEVGKKEGTPHLQGYLYFREAKTWSVLMKFAHFSYLKPAYASAERNRTYCSKDCELLCEYGICPKPGCRTDLERTYMMLRSGCSMEDLVDAGVGNQCIRTAETYMKYKEPKRDWEMEIVWLAGPRGCGKSHYAHDKLGPNLYKAPRKLEEFWEGYDAHENVLIDDYRLTRGSFDFMLELLDKYQLRVGVKGSSRQFRAKRLYITAPYTPEEMFATVGEDVGQFTDRLTEVITFGPSAKNYRVPPVRHTMEEKLAKEKSSALVVEDAPWCETRDQERFLQEETEDPDGEFKNFIHPDYLNLGVTSQCQDAEDPGQTVQVT</sequence>
<dbReference type="GO" id="GO:0042025">
    <property type="term" value="C:host cell nucleus"/>
    <property type="evidence" value="ECO:0007669"/>
    <property type="project" value="UniProtKB-SubCell"/>
</dbReference>
<dbReference type="InterPro" id="IPR049912">
    <property type="entry name" value="CRESS_DNA_REP"/>
</dbReference>
<dbReference type="GO" id="GO:0046872">
    <property type="term" value="F:metal ion binding"/>
    <property type="evidence" value="ECO:0007669"/>
    <property type="project" value="UniProtKB-KW"/>
</dbReference>
<evidence type="ECO:0000256" key="7">
    <source>
        <dbReference type="ARBA" id="ARBA00022695"/>
    </source>
</evidence>
<proteinExistence type="inferred from homology"/>
<dbReference type="EMBL" id="MT138045">
    <property type="protein sequence ID" value="QKN88853.1"/>
    <property type="molecule type" value="Genomic_DNA"/>
</dbReference>
<dbReference type="GO" id="GO:0003677">
    <property type="term" value="F:DNA binding"/>
    <property type="evidence" value="ECO:0007669"/>
    <property type="project" value="UniProtKB-KW"/>
</dbReference>
<keyword evidence="7" id="KW-0548">Nucleotidyltransferase</keyword>
<evidence type="ECO:0000259" key="20">
    <source>
        <dbReference type="PROSITE" id="PS52020"/>
    </source>
</evidence>
<evidence type="ECO:0000256" key="3">
    <source>
        <dbReference type="ARBA" id="ARBA00008545"/>
    </source>
</evidence>
<dbReference type="Pfam" id="PF02407">
    <property type="entry name" value="Viral_Rep"/>
    <property type="match status" value="1"/>
</dbReference>
<dbReference type="GO" id="GO:0016779">
    <property type="term" value="F:nucleotidyltransferase activity"/>
    <property type="evidence" value="ECO:0007669"/>
    <property type="project" value="UniProtKB-KW"/>
</dbReference>
<dbReference type="InterPro" id="IPR000605">
    <property type="entry name" value="Helicase_SF3_ssDNA/RNA_vir"/>
</dbReference>
<keyword evidence="9" id="KW-0540">Nuclease</keyword>
<dbReference type="Pfam" id="PF00910">
    <property type="entry name" value="RNA_helicase"/>
    <property type="match status" value="1"/>
</dbReference>
<evidence type="ECO:0000256" key="9">
    <source>
        <dbReference type="ARBA" id="ARBA00022722"/>
    </source>
</evidence>
<dbReference type="GO" id="GO:0003723">
    <property type="term" value="F:RNA binding"/>
    <property type="evidence" value="ECO:0007669"/>
    <property type="project" value="InterPro"/>
</dbReference>
<evidence type="ECO:0000256" key="8">
    <source>
        <dbReference type="ARBA" id="ARBA00022705"/>
    </source>
</evidence>
<dbReference type="InterPro" id="IPR027417">
    <property type="entry name" value="P-loop_NTPase"/>
</dbReference>
<dbReference type="GO" id="GO:0004519">
    <property type="term" value="F:endonuclease activity"/>
    <property type="evidence" value="ECO:0007669"/>
    <property type="project" value="UniProtKB-KW"/>
</dbReference>